<evidence type="ECO:0000313" key="8">
    <source>
        <dbReference type="Proteomes" id="UP000031012"/>
    </source>
</evidence>
<keyword evidence="5 6" id="KW-0472">Membrane</keyword>
<protein>
    <submittedName>
        <fullName evidence="7">Threonine transporter RhtB</fullName>
    </submittedName>
</protein>
<dbReference type="Proteomes" id="UP000031012">
    <property type="component" value="Unassembled WGS sequence"/>
</dbReference>
<feature type="transmembrane region" description="Helical" evidence="6">
    <location>
        <begin position="139"/>
        <end position="164"/>
    </location>
</feature>
<sequence>MIESWFFVLAMLAVLLIPGPTNALLATAAHSQGLSKAFWLIPMEWLGYAYGISFWAVFIHLAAPIWPALLLILHITSVFYVFWLAFHLWKNTHLQQFSQSHRNIRPRQLFLSTLKNPKALLFAAGIFPAEAWNSPENFLIVFGVFTLILIPAASFWMIFGRALLTGPIKKIKADHLYKGSAMLLILCMLPVVFRFF</sequence>
<evidence type="ECO:0000256" key="1">
    <source>
        <dbReference type="ARBA" id="ARBA00004651"/>
    </source>
</evidence>
<evidence type="ECO:0000313" key="7">
    <source>
        <dbReference type="EMBL" id="KHN65965.1"/>
    </source>
</evidence>
<evidence type="ECO:0000256" key="5">
    <source>
        <dbReference type="ARBA" id="ARBA00023136"/>
    </source>
</evidence>
<comment type="caution">
    <text evidence="7">The sequence shown here is derived from an EMBL/GenBank/DDBJ whole genome shotgun (WGS) entry which is preliminary data.</text>
</comment>
<accession>A0A0B2UAI8</accession>
<feature type="transmembrane region" description="Helical" evidence="6">
    <location>
        <begin position="6"/>
        <end position="25"/>
    </location>
</feature>
<evidence type="ECO:0000256" key="6">
    <source>
        <dbReference type="SAM" id="Phobius"/>
    </source>
</evidence>
<gene>
    <name evidence="7" type="ORF">DH17_05415</name>
</gene>
<evidence type="ECO:0000256" key="4">
    <source>
        <dbReference type="ARBA" id="ARBA00022989"/>
    </source>
</evidence>
<organism evidence="7 8">
    <name type="scientific">Acinetobacter oleivorans</name>
    <dbReference type="NCBI Taxonomy" id="1148157"/>
    <lineage>
        <taxon>Bacteria</taxon>
        <taxon>Pseudomonadati</taxon>
        <taxon>Pseudomonadota</taxon>
        <taxon>Gammaproteobacteria</taxon>
        <taxon>Moraxellales</taxon>
        <taxon>Moraxellaceae</taxon>
        <taxon>Acinetobacter</taxon>
    </lineage>
</organism>
<comment type="subcellular location">
    <subcellularLocation>
        <location evidence="1">Cell membrane</location>
        <topology evidence="1">Multi-pass membrane protein</topology>
    </subcellularLocation>
</comment>
<keyword evidence="3 6" id="KW-0812">Transmembrane</keyword>
<evidence type="ECO:0000256" key="2">
    <source>
        <dbReference type="ARBA" id="ARBA00022475"/>
    </source>
</evidence>
<dbReference type="GO" id="GO:0006865">
    <property type="term" value="P:amino acid transport"/>
    <property type="evidence" value="ECO:0007669"/>
    <property type="project" value="InterPro"/>
</dbReference>
<evidence type="ECO:0000256" key="3">
    <source>
        <dbReference type="ARBA" id="ARBA00022692"/>
    </source>
</evidence>
<proteinExistence type="predicted"/>
<dbReference type="EMBL" id="JHQK01000017">
    <property type="protein sequence ID" value="KHN65965.1"/>
    <property type="molecule type" value="Genomic_DNA"/>
</dbReference>
<feature type="transmembrane region" description="Helical" evidence="6">
    <location>
        <begin position="176"/>
        <end position="195"/>
    </location>
</feature>
<feature type="transmembrane region" description="Helical" evidence="6">
    <location>
        <begin position="37"/>
        <end position="59"/>
    </location>
</feature>
<dbReference type="GO" id="GO:0005886">
    <property type="term" value="C:plasma membrane"/>
    <property type="evidence" value="ECO:0007669"/>
    <property type="project" value="UniProtKB-SubCell"/>
</dbReference>
<feature type="transmembrane region" description="Helical" evidence="6">
    <location>
        <begin position="65"/>
        <end position="89"/>
    </location>
</feature>
<name>A0A0B2UAI8_9GAMM</name>
<dbReference type="AlphaFoldDB" id="A0A0B2UAI8"/>
<keyword evidence="4 6" id="KW-1133">Transmembrane helix</keyword>
<keyword evidence="2" id="KW-1003">Cell membrane</keyword>
<reference evidence="7 8" key="1">
    <citation type="submission" date="2014-03" db="EMBL/GenBank/DDBJ databases">
        <title>Genome sequence of the diesel-degrader and plant-growth promoter Acinetobacter oleivorans PF-1 isolated from the roots of poplar tree.</title>
        <authorList>
            <person name="Gkorezis P."/>
            <person name="van Hamme J."/>
            <person name="Rineau F."/>
            <person name="Vangronsveld J."/>
            <person name="Francetti A."/>
        </authorList>
    </citation>
    <scope>NUCLEOTIDE SEQUENCE [LARGE SCALE GENOMIC DNA]</scope>
    <source>
        <strain evidence="7 8">PF1</strain>
    </source>
</reference>
<dbReference type="Pfam" id="PF01810">
    <property type="entry name" value="LysE"/>
    <property type="match status" value="1"/>
</dbReference>
<dbReference type="InterPro" id="IPR001123">
    <property type="entry name" value="LeuE-type"/>
</dbReference>